<geneLocation type="plasmid" evidence="3 4">
    <name>pl2</name>
</geneLocation>
<dbReference type="GeneID" id="39458538"/>
<feature type="region of interest" description="Disordered" evidence="1">
    <location>
        <begin position="130"/>
        <end position="150"/>
    </location>
</feature>
<keyword evidence="3" id="KW-0614">Plasmid</keyword>
<dbReference type="Pfam" id="PF18821">
    <property type="entry name" value="LPD7"/>
    <property type="match status" value="1"/>
</dbReference>
<evidence type="ECO:0000313" key="4">
    <source>
        <dbReference type="Proteomes" id="UP000515917"/>
    </source>
</evidence>
<feature type="domain" description="Large polyvalent protein-associated" evidence="2">
    <location>
        <begin position="219"/>
        <end position="300"/>
    </location>
</feature>
<dbReference type="EMBL" id="CP025782">
    <property type="protein sequence ID" value="QBC45846.1"/>
    <property type="molecule type" value="Genomic_DNA"/>
</dbReference>
<accession>A0A7G3GET8</accession>
<name>A0A7G3GET8_9NEIS</name>
<dbReference type="InterPro" id="IPR040677">
    <property type="entry name" value="LPD7"/>
</dbReference>
<evidence type="ECO:0000313" key="3">
    <source>
        <dbReference type="EMBL" id="QBC45846.1"/>
    </source>
</evidence>
<proteinExistence type="predicted"/>
<reference evidence="3 4" key="1">
    <citation type="submission" date="2018-01" db="EMBL/GenBank/DDBJ databases">
        <title>Genome sequence of Iodobacter sp. strain PCH194 isolated from Indian Trans-Himalaya.</title>
        <authorList>
            <person name="Kumar V."/>
            <person name="Thakur V."/>
            <person name="Kumar S."/>
            <person name="Singh D."/>
        </authorList>
    </citation>
    <scope>NUCLEOTIDE SEQUENCE [LARGE SCALE GENOMIC DNA]</scope>
    <source>
        <strain evidence="3 4">PCH194</strain>
        <plasmid evidence="3 4">pl2</plasmid>
    </source>
</reference>
<gene>
    <name evidence="3" type="ORF">C1H71_20095</name>
</gene>
<evidence type="ECO:0000256" key="1">
    <source>
        <dbReference type="SAM" id="MobiDB-lite"/>
    </source>
</evidence>
<feature type="region of interest" description="Disordered" evidence="1">
    <location>
        <begin position="74"/>
        <end position="111"/>
    </location>
</feature>
<dbReference type="RefSeq" id="WP_130108322.1">
    <property type="nucleotide sequence ID" value="NZ_CP025782.1"/>
</dbReference>
<keyword evidence="4" id="KW-1185">Reference proteome</keyword>
<organism evidence="3 4">
    <name type="scientific">Iodobacter fluviatilis</name>
    <dbReference type="NCBI Taxonomy" id="537"/>
    <lineage>
        <taxon>Bacteria</taxon>
        <taxon>Pseudomonadati</taxon>
        <taxon>Pseudomonadota</taxon>
        <taxon>Betaproteobacteria</taxon>
        <taxon>Neisseriales</taxon>
        <taxon>Chitinibacteraceae</taxon>
        <taxon>Iodobacter</taxon>
    </lineage>
</organism>
<feature type="region of interest" description="Disordered" evidence="1">
    <location>
        <begin position="502"/>
        <end position="526"/>
    </location>
</feature>
<dbReference type="AlphaFoldDB" id="A0A7G3GET8"/>
<evidence type="ECO:0000259" key="2">
    <source>
        <dbReference type="Pfam" id="PF18821"/>
    </source>
</evidence>
<feature type="compositionally biased region" description="Basic and acidic residues" evidence="1">
    <location>
        <begin position="84"/>
        <end position="102"/>
    </location>
</feature>
<protein>
    <recommendedName>
        <fullName evidence="2">Large polyvalent protein-associated domain-containing protein</fullName>
    </recommendedName>
</protein>
<dbReference type="Proteomes" id="UP000515917">
    <property type="component" value="Plasmid pl2"/>
</dbReference>
<dbReference type="KEGG" id="ifl:C1H71_20095"/>
<sequence length="526" mass="58290">MNTENVETPVAPKKSKAIEAEFRVKDEANDLVYLKKSLPDAIEVADKIGVTHFQSYSPTSRKIADYEKSEIGWSRNGKSFDMPVAEKTEASEPKPESNKDQTKAQGAEIITLDDRTRNLLSQARKLDSFKAGGSPSEVVRTDFEADSSDGLTPAARRMLAENRALDAVRAKLALGDRGDAELASESKEKGVDVRLLPEQVHAKKHVDEKFYVVAGKYHHRATPDKVAFEHDKNALGSERLKTQNATIEVAKDMAAVAKAEGWKSLTVTGNEEFKRQVWLDAQSSGIEVKGYRPTDLDRLLLEEKIKAKEKDPLNNKQYGEVQKLESAKEKVPGQDQQQNASNVVDFKKKDQSHEGNVVDYGHAPYKFEKDEKPSFYVTLKTTAGTKTIWGKDLENGIKKSNVQKGDNVTLTKLGDMSVTVTAKEKDDMGKKTGREVPVNTHRNEWEVKQNTKRDSLLKGAELIVAATIASPIAQQAAFKAIAERSQQQINNGKGLPDVAVYDAKAKSVEQPSQIQTKSKDSERQRG</sequence>
<feature type="compositionally biased region" description="Basic and acidic residues" evidence="1">
    <location>
        <begin position="517"/>
        <end position="526"/>
    </location>
</feature>